<dbReference type="InterPro" id="IPR006286">
    <property type="entry name" value="C56_PfpI-like"/>
</dbReference>
<accession>A0A1C1YWT3</accession>
<dbReference type="InterPro" id="IPR002818">
    <property type="entry name" value="DJ-1/PfpI"/>
</dbReference>
<name>A0A1C1YWT3_9HYPH</name>
<evidence type="ECO:0000313" key="3">
    <source>
        <dbReference type="EMBL" id="OCW57889.1"/>
    </source>
</evidence>
<organism evidence="3 4">
    <name type="scientific">Hoeflea olei</name>
    <dbReference type="NCBI Taxonomy" id="1480615"/>
    <lineage>
        <taxon>Bacteria</taxon>
        <taxon>Pseudomonadati</taxon>
        <taxon>Pseudomonadota</taxon>
        <taxon>Alphaproteobacteria</taxon>
        <taxon>Hyphomicrobiales</taxon>
        <taxon>Rhizobiaceae</taxon>
        <taxon>Hoeflea</taxon>
    </lineage>
</organism>
<keyword evidence="4" id="KW-1185">Reference proteome</keyword>
<comment type="similarity">
    <text evidence="1">Belongs to the peptidase C56 family.</text>
</comment>
<dbReference type="PANTHER" id="PTHR42733:SF12">
    <property type="entry name" value="PROTEINASE"/>
    <property type="match status" value="1"/>
</dbReference>
<comment type="caution">
    <text evidence="3">The sequence shown here is derived from an EMBL/GenBank/DDBJ whole genome shotgun (WGS) entry which is preliminary data.</text>
</comment>
<dbReference type="InterPro" id="IPR029062">
    <property type="entry name" value="Class_I_gatase-like"/>
</dbReference>
<keyword evidence="3" id="KW-0315">Glutamine amidotransferase</keyword>
<proteinExistence type="inferred from homology"/>
<dbReference type="Gene3D" id="3.40.50.880">
    <property type="match status" value="1"/>
</dbReference>
<keyword evidence="3" id="KW-0808">Transferase</keyword>
<dbReference type="GO" id="GO:0016740">
    <property type="term" value="F:transferase activity"/>
    <property type="evidence" value="ECO:0007669"/>
    <property type="project" value="UniProtKB-KW"/>
</dbReference>
<dbReference type="STRING" id="1480615.AWJ14_03610"/>
<dbReference type="Pfam" id="PF01965">
    <property type="entry name" value="DJ-1_PfpI"/>
    <property type="match status" value="1"/>
</dbReference>
<sequence length="189" mass="20870">MPKMENAKILIMATNGFEQSELEYPLEQLKKAGATVHVASLDGKPIKGWDDKDWGASIEADLKISEVKVDDYIALVLPGGQINPDLLRVEKDAVMLVRDFVTGDKIVAAICHAPWLLIEAGVIKGREATSYHSIRTDMENAGAKWIDKEIAIDNGIITSRSPKDLEAFVAKIIEEVREGEHHRRKADAA</sequence>
<evidence type="ECO:0000259" key="2">
    <source>
        <dbReference type="Pfam" id="PF01965"/>
    </source>
</evidence>
<dbReference type="CDD" id="cd03134">
    <property type="entry name" value="GATase1_PfpI_like"/>
    <property type="match status" value="1"/>
</dbReference>
<dbReference type="SUPFAM" id="SSF52317">
    <property type="entry name" value="Class I glutamine amidotransferase-like"/>
    <property type="match status" value="1"/>
</dbReference>
<dbReference type="RefSeq" id="WP_066178232.1">
    <property type="nucleotide sequence ID" value="NZ_LQZT01000012.1"/>
</dbReference>
<feature type="domain" description="DJ-1/PfpI" evidence="2">
    <location>
        <begin position="8"/>
        <end position="175"/>
    </location>
</feature>
<dbReference type="NCBIfam" id="TIGR01382">
    <property type="entry name" value="PfpI"/>
    <property type="match status" value="1"/>
</dbReference>
<reference evidence="3 4" key="1">
    <citation type="submission" date="2015-12" db="EMBL/GenBank/DDBJ databases">
        <authorList>
            <person name="Shamseldin A."/>
            <person name="Moawad H."/>
            <person name="Abd El-Rahim W.M."/>
            <person name="Sadowsky M.J."/>
        </authorList>
    </citation>
    <scope>NUCLEOTIDE SEQUENCE [LARGE SCALE GENOMIC DNA]</scope>
    <source>
        <strain evidence="3 4">JC234</strain>
    </source>
</reference>
<protein>
    <submittedName>
        <fullName evidence="3">Glutamine amidotransferase</fullName>
    </submittedName>
</protein>
<dbReference type="AlphaFoldDB" id="A0A1C1YWT3"/>
<evidence type="ECO:0000256" key="1">
    <source>
        <dbReference type="ARBA" id="ARBA00008542"/>
    </source>
</evidence>
<dbReference type="OrthoDB" id="9792284at2"/>
<dbReference type="PANTHER" id="PTHR42733">
    <property type="entry name" value="DJ-1 PROTEIN"/>
    <property type="match status" value="1"/>
</dbReference>
<gene>
    <name evidence="3" type="ORF">AWJ14_03610</name>
</gene>
<dbReference type="Proteomes" id="UP000094795">
    <property type="component" value="Unassembled WGS sequence"/>
</dbReference>
<dbReference type="EMBL" id="LQZT01000012">
    <property type="protein sequence ID" value="OCW57889.1"/>
    <property type="molecule type" value="Genomic_DNA"/>
</dbReference>
<evidence type="ECO:0000313" key="4">
    <source>
        <dbReference type="Proteomes" id="UP000094795"/>
    </source>
</evidence>
<dbReference type="PROSITE" id="PS51276">
    <property type="entry name" value="PEPTIDASE_C56_PFPI"/>
    <property type="match status" value="1"/>
</dbReference>